<proteinExistence type="predicted"/>
<dbReference type="InterPro" id="IPR050469">
    <property type="entry name" value="Diguanylate_Cyclase"/>
</dbReference>
<dbReference type="PANTHER" id="PTHR45138">
    <property type="entry name" value="REGULATORY COMPONENTS OF SENSORY TRANSDUCTION SYSTEM"/>
    <property type="match status" value="1"/>
</dbReference>
<geneLocation type="plasmid" evidence="5 6">
    <name>megaplasmid</name>
</geneLocation>
<organism evidence="5 6">
    <name type="scientific">Methylorubrum extorquens (strain ATCC 14718 / DSM 1338 / JCM 2805 / NCIMB 9133 / AM1)</name>
    <name type="common">Methylobacterium extorquens</name>
    <dbReference type="NCBI Taxonomy" id="272630"/>
    <lineage>
        <taxon>Bacteria</taxon>
        <taxon>Pseudomonadati</taxon>
        <taxon>Pseudomonadota</taxon>
        <taxon>Alphaproteobacteria</taxon>
        <taxon>Hyphomicrobiales</taxon>
        <taxon>Methylobacteriaceae</taxon>
        <taxon>Methylorubrum</taxon>
    </lineage>
</organism>
<protein>
    <recommendedName>
        <fullName evidence="1">diguanylate cyclase</fullName>
        <ecNumber evidence="1">2.7.7.65</ecNumber>
    </recommendedName>
</protein>
<dbReference type="OrthoDB" id="9812260at2"/>
<evidence type="ECO:0000256" key="3">
    <source>
        <dbReference type="SAM" id="Coils"/>
    </source>
</evidence>
<dbReference type="EMBL" id="CP001511">
    <property type="protein sequence ID" value="ACS43855.1"/>
    <property type="molecule type" value="Genomic_DNA"/>
</dbReference>
<dbReference type="Gene3D" id="3.30.70.270">
    <property type="match status" value="1"/>
</dbReference>
<dbReference type="Pfam" id="PF00990">
    <property type="entry name" value="GGDEF"/>
    <property type="match status" value="1"/>
</dbReference>
<keyword evidence="6" id="KW-1185">Reference proteome</keyword>
<dbReference type="FunFam" id="3.30.70.270:FF:000001">
    <property type="entry name" value="Diguanylate cyclase domain protein"/>
    <property type="match status" value="1"/>
</dbReference>
<dbReference type="GO" id="GO:0052621">
    <property type="term" value="F:diguanylate cyclase activity"/>
    <property type="evidence" value="ECO:0007669"/>
    <property type="project" value="UniProtKB-EC"/>
</dbReference>
<dbReference type="SMART" id="SM00267">
    <property type="entry name" value="GGDEF"/>
    <property type="match status" value="1"/>
</dbReference>
<feature type="domain" description="GGDEF" evidence="4">
    <location>
        <begin position="217"/>
        <end position="352"/>
    </location>
</feature>
<dbReference type="SUPFAM" id="SSF55073">
    <property type="entry name" value="Nucleotide cyclase"/>
    <property type="match status" value="1"/>
</dbReference>
<evidence type="ECO:0000256" key="1">
    <source>
        <dbReference type="ARBA" id="ARBA00012528"/>
    </source>
</evidence>
<comment type="catalytic activity">
    <reaction evidence="2">
        <text>2 GTP = 3',3'-c-di-GMP + 2 diphosphate</text>
        <dbReference type="Rhea" id="RHEA:24898"/>
        <dbReference type="ChEBI" id="CHEBI:33019"/>
        <dbReference type="ChEBI" id="CHEBI:37565"/>
        <dbReference type="ChEBI" id="CHEBI:58805"/>
        <dbReference type="EC" id="2.7.7.65"/>
    </reaction>
</comment>
<evidence type="ECO:0000313" key="6">
    <source>
        <dbReference type="Proteomes" id="UP000009081"/>
    </source>
</evidence>
<dbReference type="InterPro" id="IPR000160">
    <property type="entry name" value="GGDEF_dom"/>
</dbReference>
<dbReference type="Proteomes" id="UP000009081">
    <property type="component" value="Plasmid megaplasmid"/>
</dbReference>
<evidence type="ECO:0000256" key="2">
    <source>
        <dbReference type="ARBA" id="ARBA00034247"/>
    </source>
</evidence>
<dbReference type="KEGG" id="mea:Mex_2p1075"/>
<name>C5B5X3_METEA</name>
<dbReference type="RefSeq" id="WP_003606519.1">
    <property type="nucleotide sequence ID" value="NC_012811.1"/>
</dbReference>
<dbReference type="AlphaFoldDB" id="C5B5X3"/>
<dbReference type="InterPro" id="IPR043128">
    <property type="entry name" value="Rev_trsase/Diguanyl_cyclase"/>
</dbReference>
<evidence type="ECO:0000259" key="4">
    <source>
        <dbReference type="PROSITE" id="PS50887"/>
    </source>
</evidence>
<keyword evidence="3" id="KW-0175">Coiled coil</keyword>
<evidence type="ECO:0000313" key="5">
    <source>
        <dbReference type="EMBL" id="ACS43855.1"/>
    </source>
</evidence>
<accession>C5B5X3</accession>
<dbReference type="EC" id="2.7.7.65" evidence="1"/>
<dbReference type="NCBIfam" id="TIGR00254">
    <property type="entry name" value="GGDEF"/>
    <property type="match status" value="1"/>
</dbReference>
<dbReference type="PROSITE" id="PS50887">
    <property type="entry name" value="GGDEF"/>
    <property type="match status" value="1"/>
</dbReference>
<reference evidence="5 6" key="1">
    <citation type="journal article" date="2009" name="PLoS ONE">
        <title>Methylobacterium genome sequences: a reference blueprint to investigate microbial metabolism of C1 compounds from natural and industrial sources.</title>
        <authorList>
            <person name="Vuilleumier S."/>
            <person name="Chistoserdova L."/>
            <person name="Lee M.-C."/>
            <person name="Bringel F."/>
            <person name="Lajus A."/>
            <person name="Zhou Y."/>
            <person name="Gourion B."/>
            <person name="Barbe V."/>
            <person name="Chang J."/>
            <person name="Cruveiller S."/>
            <person name="Dossat C."/>
            <person name="Gillett W."/>
            <person name="Gruffaz C."/>
            <person name="Haugen E."/>
            <person name="Hourcade E."/>
            <person name="Levy R."/>
            <person name="Mangenot S."/>
            <person name="Muller E."/>
            <person name="Nadalig T."/>
            <person name="Pagni M."/>
            <person name="Penny C."/>
            <person name="Peyraud R."/>
            <person name="Robinson D.G."/>
            <person name="Roche D."/>
            <person name="Rouy Z."/>
            <person name="Saenampechek C."/>
            <person name="Salvignol G."/>
            <person name="Vallenet D."/>
            <person name="Wu Z."/>
            <person name="Marx C.J."/>
            <person name="Vorholt J.A."/>
            <person name="Olson M.V."/>
            <person name="Kaul R."/>
            <person name="Weissenbach J."/>
            <person name="Medigue C."/>
            <person name="Lidstrom M.E."/>
        </authorList>
    </citation>
    <scope>NUCLEOTIDE SEQUENCE [LARGE SCALE GENOMIC DNA]</scope>
    <source>
        <strain evidence="6">ATCC 14718 / DSM 1338 / JCM 2805 / NCIMB 9133 / AM1</strain>
    </source>
</reference>
<keyword evidence="5" id="KW-0614">Plasmid</keyword>
<gene>
    <name evidence="5" type="ordered locus">MexAM1_META2p1075</name>
</gene>
<dbReference type="HOGENOM" id="CLU_000445_11_5_5"/>
<dbReference type="InterPro" id="IPR029787">
    <property type="entry name" value="Nucleotide_cyclase"/>
</dbReference>
<sequence>MQSEASPASDRGPRNTASLLLASRIIEFAHANALVLDPQVFAALHAYLGDPKGETAAEVAALVEAGCLSERSLHDVAGRIASPDARRRTQTVQQGVADSLVTITERMEAHAASLDEDERIVGRIEQSLAAVQSGAPGAEPTALAGALQSIVAVHRQRLSAQRTAIRNYGASLRAEQARMEELRREIEALRTETTLDVLTGLLNRRGLDARLNAMAGSPYTLLMLDIDHFKGINDRFGHPAGDSVIRSVGAVIRHCVRDDDVVARMGGEEFAVILPATGEDAAEIVAARIRANVAARRFVKRQTGEPIGVVTVSVGGASSGSGEGGESVLERADQALYASKRGGRDRVTFFNRKEWPLAS</sequence>
<feature type="coiled-coil region" evidence="3">
    <location>
        <begin position="165"/>
        <end position="192"/>
    </location>
</feature>
<dbReference type="PANTHER" id="PTHR45138:SF9">
    <property type="entry name" value="DIGUANYLATE CYCLASE DGCM-RELATED"/>
    <property type="match status" value="1"/>
</dbReference>
<dbReference type="CDD" id="cd01949">
    <property type="entry name" value="GGDEF"/>
    <property type="match status" value="1"/>
</dbReference>